<dbReference type="AlphaFoldDB" id="A0A2V5INW6"/>
<gene>
    <name evidence="1" type="ORF">BO99DRAFT_70640</name>
</gene>
<accession>A0A2V5INW6</accession>
<dbReference type="EMBL" id="KZ825116">
    <property type="protein sequence ID" value="PYI21556.1"/>
    <property type="molecule type" value="Genomic_DNA"/>
</dbReference>
<dbReference type="Proteomes" id="UP000249829">
    <property type="component" value="Unassembled WGS sequence"/>
</dbReference>
<evidence type="ECO:0000313" key="1">
    <source>
        <dbReference type="EMBL" id="PYI21556.1"/>
    </source>
</evidence>
<proteinExistence type="predicted"/>
<keyword evidence="2" id="KW-1185">Reference proteome</keyword>
<evidence type="ECO:0000313" key="2">
    <source>
        <dbReference type="Proteomes" id="UP000249829"/>
    </source>
</evidence>
<reference evidence="1 2" key="1">
    <citation type="submission" date="2018-02" db="EMBL/GenBank/DDBJ databases">
        <title>The genomes of Aspergillus section Nigri reveals drivers in fungal speciation.</title>
        <authorList>
            <consortium name="DOE Joint Genome Institute"/>
            <person name="Vesth T.C."/>
            <person name="Nybo J."/>
            <person name="Theobald S."/>
            <person name="Brandl J."/>
            <person name="Frisvad J.C."/>
            <person name="Nielsen K.F."/>
            <person name="Lyhne E.K."/>
            <person name="Kogle M.E."/>
            <person name="Kuo A."/>
            <person name="Riley R."/>
            <person name="Clum A."/>
            <person name="Nolan M."/>
            <person name="Lipzen A."/>
            <person name="Salamov A."/>
            <person name="Henrissat B."/>
            <person name="Wiebenga A."/>
            <person name="De vries R.P."/>
            <person name="Grigoriev I.V."/>
            <person name="Mortensen U.H."/>
            <person name="Andersen M.R."/>
            <person name="Baker S.E."/>
        </authorList>
    </citation>
    <scope>NUCLEOTIDE SEQUENCE [LARGE SCALE GENOMIC DNA]</scope>
    <source>
        <strain evidence="1 2">CBS 115571</strain>
    </source>
</reference>
<sequence>MWSARTSSLVRRQPVQSILRLAVPKSVGMTVEASGSAPDSELAKPLQSIIISTNLAGKSSRDAASIIVVVHVPWNTPSDTNASRAASKDAAVVGNTRLVRLTSSRLHITLQTVRLTETGLLGHVVDAQTSKADTPLIGALPVDDAARDIRLGGCDRLPSNTRGTLHPVSIGSATAWEGRPRVGKVLEHTKG</sequence>
<name>A0A2V5INW6_ASPV1</name>
<organism evidence="1 2">
    <name type="scientific">Aspergillus violaceofuscus (strain CBS 115571)</name>
    <dbReference type="NCBI Taxonomy" id="1450538"/>
    <lineage>
        <taxon>Eukaryota</taxon>
        <taxon>Fungi</taxon>
        <taxon>Dikarya</taxon>
        <taxon>Ascomycota</taxon>
        <taxon>Pezizomycotina</taxon>
        <taxon>Eurotiomycetes</taxon>
        <taxon>Eurotiomycetidae</taxon>
        <taxon>Eurotiales</taxon>
        <taxon>Aspergillaceae</taxon>
        <taxon>Aspergillus</taxon>
    </lineage>
</organism>
<protein>
    <submittedName>
        <fullName evidence="1">Uncharacterized protein</fullName>
    </submittedName>
</protein>